<dbReference type="PANTHER" id="PTHR46696">
    <property type="entry name" value="P450, PUTATIVE (EUROFUNG)-RELATED"/>
    <property type="match status" value="1"/>
</dbReference>
<dbReference type="RefSeq" id="WP_164318846.1">
    <property type="nucleotide sequence ID" value="NZ_JAAGLU010000026.1"/>
</dbReference>
<feature type="region of interest" description="Disordered" evidence="2">
    <location>
        <begin position="243"/>
        <end position="291"/>
    </location>
</feature>
<dbReference type="GO" id="GO:0016705">
    <property type="term" value="F:oxidoreductase activity, acting on paired donors, with incorporation or reduction of molecular oxygen"/>
    <property type="evidence" value="ECO:0007669"/>
    <property type="project" value="InterPro"/>
</dbReference>
<dbReference type="InterPro" id="IPR002397">
    <property type="entry name" value="Cyt_P450_B"/>
</dbReference>
<comment type="similarity">
    <text evidence="1">Belongs to the cytochrome P450 family.</text>
</comment>
<dbReference type="AlphaFoldDB" id="A0A6B3BZI1"/>
<accession>A0A6B3BZI1</accession>
<proteinExistence type="inferred from homology"/>
<dbReference type="GO" id="GO:0005506">
    <property type="term" value="F:iron ion binding"/>
    <property type="evidence" value="ECO:0007669"/>
    <property type="project" value="InterPro"/>
</dbReference>
<dbReference type="InterPro" id="IPR036396">
    <property type="entry name" value="Cyt_P450_sf"/>
</dbReference>
<dbReference type="EMBL" id="JAAGLU010000026">
    <property type="protein sequence ID" value="NEC89684.1"/>
    <property type="molecule type" value="Genomic_DNA"/>
</dbReference>
<evidence type="ECO:0000256" key="2">
    <source>
        <dbReference type="SAM" id="MobiDB-lite"/>
    </source>
</evidence>
<protein>
    <submittedName>
        <fullName evidence="3">Cytochrome P450</fullName>
    </submittedName>
</protein>
<evidence type="ECO:0000256" key="1">
    <source>
        <dbReference type="ARBA" id="ARBA00010617"/>
    </source>
</evidence>
<evidence type="ECO:0000313" key="3">
    <source>
        <dbReference type="EMBL" id="NEC89684.1"/>
    </source>
</evidence>
<name>A0A6B3BZI1_9ACTN</name>
<dbReference type="GO" id="GO:0004497">
    <property type="term" value="F:monooxygenase activity"/>
    <property type="evidence" value="ECO:0007669"/>
    <property type="project" value="InterPro"/>
</dbReference>
<comment type="caution">
    <text evidence="3">The sequence shown here is derived from an EMBL/GenBank/DDBJ whole genome shotgun (WGS) entry which is preliminary data.</text>
</comment>
<dbReference type="Gene3D" id="1.10.630.10">
    <property type="entry name" value="Cytochrome P450"/>
    <property type="match status" value="1"/>
</dbReference>
<organism evidence="3">
    <name type="scientific">Streptomyces sp. SID12501</name>
    <dbReference type="NCBI Taxonomy" id="2706042"/>
    <lineage>
        <taxon>Bacteria</taxon>
        <taxon>Bacillati</taxon>
        <taxon>Actinomycetota</taxon>
        <taxon>Actinomycetes</taxon>
        <taxon>Kitasatosporales</taxon>
        <taxon>Streptomycetaceae</taxon>
        <taxon>Streptomyces</taxon>
    </lineage>
</organism>
<feature type="region of interest" description="Disordered" evidence="2">
    <location>
        <begin position="1"/>
        <end position="28"/>
    </location>
</feature>
<dbReference type="PRINTS" id="PR00359">
    <property type="entry name" value="BP450"/>
</dbReference>
<dbReference type="GO" id="GO:0020037">
    <property type="term" value="F:heme binding"/>
    <property type="evidence" value="ECO:0007669"/>
    <property type="project" value="InterPro"/>
</dbReference>
<sequence>MSDMLSQKRRDGVDPAVELGQLRSQPPAPQDLWPGCRAWLVTRYDDVRAVLSDHTRFSNDVLIGGPMEPTAGYTMRYDPPEHSRLRRILTPEFTMRRIARLRPRIEAIVAEHLDRMAANGPTADLVEAFAMSVPSPVICELLGVPHEDQETFQRHSKRMTDYTSTPDELAQSFAEMYAYMADLVDLHRREPADDLLSGLIREGSLGNDEIVSPAATSCPYGRRTCGAGDGGCRTVRGARRRSHGRTGCGPWGTYGGGDHGARDDRTGADPGACSTRPLVAGREETCGGPHA</sequence>
<dbReference type="SUPFAM" id="SSF48264">
    <property type="entry name" value="Cytochrome P450"/>
    <property type="match status" value="1"/>
</dbReference>
<gene>
    <name evidence="3" type="ORF">G3I71_28585</name>
</gene>
<feature type="compositionally biased region" description="Basic and acidic residues" evidence="2">
    <location>
        <begin position="1"/>
        <end position="13"/>
    </location>
</feature>
<feature type="compositionally biased region" description="Gly residues" evidence="2">
    <location>
        <begin position="246"/>
        <end position="258"/>
    </location>
</feature>
<reference evidence="3" key="1">
    <citation type="submission" date="2020-01" db="EMBL/GenBank/DDBJ databases">
        <title>Insect and environment-associated Actinomycetes.</title>
        <authorList>
            <person name="Currrie C."/>
            <person name="Chevrette M."/>
            <person name="Carlson C."/>
            <person name="Stubbendieck R."/>
            <person name="Wendt-Pienkowski E."/>
        </authorList>
    </citation>
    <scope>NUCLEOTIDE SEQUENCE</scope>
    <source>
        <strain evidence="3">SID12501</strain>
    </source>
</reference>
<dbReference type="PANTHER" id="PTHR46696:SF1">
    <property type="entry name" value="CYTOCHROME P450 YJIB-RELATED"/>
    <property type="match status" value="1"/>
</dbReference>